<dbReference type="CDD" id="cd06225">
    <property type="entry name" value="HAMP"/>
    <property type="match status" value="1"/>
</dbReference>
<comment type="caution">
    <text evidence="16">The sequence shown here is derived from an EMBL/GenBank/DDBJ whole genome shotgun (WGS) entry which is preliminary data.</text>
</comment>
<dbReference type="SMART" id="SM00304">
    <property type="entry name" value="HAMP"/>
    <property type="match status" value="1"/>
</dbReference>
<evidence type="ECO:0000256" key="4">
    <source>
        <dbReference type="ARBA" id="ARBA00022500"/>
    </source>
</evidence>
<keyword evidence="5" id="KW-0997">Cell inner membrane</keyword>
<evidence type="ECO:0000256" key="2">
    <source>
        <dbReference type="ARBA" id="ARBA00022475"/>
    </source>
</evidence>
<evidence type="ECO:0008006" key="18">
    <source>
        <dbReference type="Google" id="ProtNLM"/>
    </source>
</evidence>
<dbReference type="InterPro" id="IPR003660">
    <property type="entry name" value="HAMP_dom"/>
</dbReference>
<dbReference type="GO" id="GO:0006935">
    <property type="term" value="P:chemotaxis"/>
    <property type="evidence" value="ECO:0007669"/>
    <property type="project" value="UniProtKB-KW"/>
</dbReference>
<dbReference type="Gene3D" id="6.10.340.10">
    <property type="match status" value="1"/>
</dbReference>
<name>A0A2N3KZH2_9PROT</name>
<evidence type="ECO:0000256" key="8">
    <source>
        <dbReference type="ARBA" id="ARBA00023136"/>
    </source>
</evidence>
<evidence type="ECO:0000313" key="17">
    <source>
        <dbReference type="Proteomes" id="UP000233597"/>
    </source>
</evidence>
<dbReference type="PROSITE" id="PS50111">
    <property type="entry name" value="CHEMOTAXIS_TRANSDUC_2"/>
    <property type="match status" value="1"/>
</dbReference>
<comment type="subcellular location">
    <subcellularLocation>
        <location evidence="1">Cell inner membrane</location>
        <topology evidence="1">Multi-pass membrane protein</topology>
    </subcellularLocation>
</comment>
<dbReference type="OrthoDB" id="3289104at2"/>
<keyword evidence="2" id="KW-1003">Cell membrane</keyword>
<evidence type="ECO:0000256" key="1">
    <source>
        <dbReference type="ARBA" id="ARBA00004429"/>
    </source>
</evidence>
<keyword evidence="4" id="KW-0145">Chemotaxis</keyword>
<evidence type="ECO:0000256" key="10">
    <source>
        <dbReference type="ARBA" id="ARBA00029447"/>
    </source>
</evidence>
<feature type="domain" description="Methyl-accepting transducer" evidence="14">
    <location>
        <begin position="328"/>
        <end position="550"/>
    </location>
</feature>
<protein>
    <recommendedName>
        <fullName evidence="18">Chemotaxis protein</fullName>
    </recommendedName>
</protein>
<keyword evidence="8 13" id="KW-0472">Membrane</keyword>
<evidence type="ECO:0000256" key="5">
    <source>
        <dbReference type="ARBA" id="ARBA00022519"/>
    </source>
</evidence>
<dbReference type="InterPro" id="IPR004090">
    <property type="entry name" value="Chemotax_Me-accpt_rcpt"/>
</dbReference>
<keyword evidence="3" id="KW-0488">Methylation</keyword>
<dbReference type="AlphaFoldDB" id="A0A2N3KZH2"/>
<dbReference type="Gene3D" id="1.10.287.950">
    <property type="entry name" value="Methyl-accepting chemotaxis protein"/>
    <property type="match status" value="1"/>
</dbReference>
<evidence type="ECO:0000259" key="15">
    <source>
        <dbReference type="PROSITE" id="PS50885"/>
    </source>
</evidence>
<dbReference type="GO" id="GO:0004888">
    <property type="term" value="F:transmembrane signaling receptor activity"/>
    <property type="evidence" value="ECO:0007669"/>
    <property type="project" value="InterPro"/>
</dbReference>
<dbReference type="PROSITE" id="PS50885">
    <property type="entry name" value="HAMP"/>
    <property type="match status" value="1"/>
</dbReference>
<dbReference type="PANTHER" id="PTHR32089">
    <property type="entry name" value="METHYL-ACCEPTING CHEMOTAXIS PROTEIN MCPB"/>
    <property type="match status" value="1"/>
</dbReference>
<organism evidence="16 17">
    <name type="scientific">Thalassospira marina</name>
    <dbReference type="NCBI Taxonomy" id="2048283"/>
    <lineage>
        <taxon>Bacteria</taxon>
        <taxon>Pseudomonadati</taxon>
        <taxon>Pseudomonadota</taxon>
        <taxon>Alphaproteobacteria</taxon>
        <taxon>Rhodospirillales</taxon>
        <taxon>Thalassospiraceae</taxon>
        <taxon>Thalassospira</taxon>
    </lineage>
</organism>
<dbReference type="InterPro" id="IPR003122">
    <property type="entry name" value="Tar_rcpt_lig-bd"/>
</dbReference>
<keyword evidence="9 11" id="KW-0807">Transducer</keyword>
<dbReference type="SMART" id="SM00283">
    <property type="entry name" value="MA"/>
    <property type="match status" value="1"/>
</dbReference>
<evidence type="ECO:0000256" key="7">
    <source>
        <dbReference type="ARBA" id="ARBA00022989"/>
    </source>
</evidence>
<evidence type="ECO:0000256" key="9">
    <source>
        <dbReference type="ARBA" id="ARBA00023224"/>
    </source>
</evidence>
<dbReference type="Pfam" id="PF00672">
    <property type="entry name" value="HAMP"/>
    <property type="match status" value="1"/>
</dbReference>
<comment type="similarity">
    <text evidence="10">Belongs to the methyl-accepting chemotaxis (MCP) protein family.</text>
</comment>
<sequence>MFTWFWKLGISSRLYGLVGFLVVLTGILGGTGVYKMTLIGHELEEVAHRDLPLNSLLEKITMHQLEQAILMEKALRIGNVSAHSETVTMDTVRQKFEQIAAKTDDELHQAREMVDRFLSKSLSDHTREEFVKVGIALDRIEKEHLTYEAHVASIFDRAALGKNTSSKFVQDVINTEAEQRALNTEIENLLKEVSLFTRTSMETALADEQSGKVTIAILSSVATLAGVILSWLLGRSITKPMHRLTQALSELADGKLDTPVPNTRFRDEVSQISDAMVVFQKNMIRARDLEAKQKQIEEKQKKRQAERHHLVGVFGSTIGAVFGKIRASSEETIERASQVNTNSGVTSELASSVATEAEESSGNAEALSAATEEMVAAIGEISSQISRFSQISENAVQYSDISRSEMRNLQAVADEIGQVVELITSIAEQTNLLALNATIEAARAGDAGKGFAVVAGEVKSLANQTAKATEEISSRIASIQQVAENSREAISNVASVIDSIDDYVTAIVGAVEEQNATTQEISRSVGFVSDSARRVASNVTGIQGRIDDVKANAGDVHTAANLAASDASVLSREVEIFLGAMQNCDIDDDTFEQRQVELSVNARANGTAWQGQTSEISCAHMIVSPAIPAKAGDMVELSVHGLSETLSARIARQDDGRTVLQLPLDTAHLAKMRSHMPALVA</sequence>
<reference evidence="16 17" key="1">
    <citation type="submission" date="2017-09" db="EMBL/GenBank/DDBJ databases">
        <title>Biodiversity and function of Thalassospira species in the particle-attached aromatic-hydrocarbon-degrading consortia from the surface seawater of the South China Sea.</title>
        <authorList>
            <person name="Dong C."/>
            <person name="Liu R."/>
            <person name="Shao Z."/>
        </authorList>
    </citation>
    <scope>NUCLEOTIDE SEQUENCE [LARGE SCALE GENOMIC DNA]</scope>
    <source>
        <strain evidence="16 17">CSC1P2</strain>
    </source>
</reference>
<evidence type="ECO:0000256" key="3">
    <source>
        <dbReference type="ARBA" id="ARBA00022481"/>
    </source>
</evidence>
<evidence type="ECO:0000259" key="14">
    <source>
        <dbReference type="PROSITE" id="PS50111"/>
    </source>
</evidence>
<evidence type="ECO:0000256" key="12">
    <source>
        <dbReference type="SAM" id="MobiDB-lite"/>
    </source>
</evidence>
<feature type="compositionally biased region" description="Polar residues" evidence="12">
    <location>
        <begin position="336"/>
        <end position="346"/>
    </location>
</feature>
<feature type="domain" description="HAMP" evidence="15">
    <location>
        <begin position="235"/>
        <end position="288"/>
    </location>
</feature>
<accession>A0A2N3KZH2</accession>
<keyword evidence="7 13" id="KW-1133">Transmembrane helix</keyword>
<proteinExistence type="inferred from homology"/>
<dbReference type="PANTHER" id="PTHR32089:SF112">
    <property type="entry name" value="LYSOZYME-LIKE PROTEIN-RELATED"/>
    <property type="match status" value="1"/>
</dbReference>
<dbReference type="RefSeq" id="WP_101263960.1">
    <property type="nucleotide sequence ID" value="NZ_NWTK01000001.1"/>
</dbReference>
<dbReference type="PRINTS" id="PR00260">
    <property type="entry name" value="CHEMTRNSDUCR"/>
</dbReference>
<dbReference type="EMBL" id="NWTK01000001">
    <property type="protein sequence ID" value="PKR55972.1"/>
    <property type="molecule type" value="Genomic_DNA"/>
</dbReference>
<dbReference type="GO" id="GO:0005886">
    <property type="term" value="C:plasma membrane"/>
    <property type="evidence" value="ECO:0007669"/>
    <property type="project" value="UniProtKB-SubCell"/>
</dbReference>
<keyword evidence="6 13" id="KW-0812">Transmembrane</keyword>
<dbReference type="Proteomes" id="UP000233597">
    <property type="component" value="Unassembled WGS sequence"/>
</dbReference>
<dbReference type="GO" id="GO:0007165">
    <property type="term" value="P:signal transduction"/>
    <property type="evidence" value="ECO:0007669"/>
    <property type="project" value="UniProtKB-KW"/>
</dbReference>
<evidence type="ECO:0000256" key="11">
    <source>
        <dbReference type="PROSITE-ProRule" id="PRU00284"/>
    </source>
</evidence>
<dbReference type="SUPFAM" id="SSF58104">
    <property type="entry name" value="Methyl-accepting chemotaxis protein (MCP) signaling domain"/>
    <property type="match status" value="1"/>
</dbReference>
<dbReference type="InterPro" id="IPR004089">
    <property type="entry name" value="MCPsignal_dom"/>
</dbReference>
<evidence type="ECO:0000256" key="6">
    <source>
        <dbReference type="ARBA" id="ARBA00022692"/>
    </source>
</evidence>
<evidence type="ECO:0000313" key="16">
    <source>
        <dbReference type="EMBL" id="PKR55972.1"/>
    </source>
</evidence>
<dbReference type="Pfam" id="PF02203">
    <property type="entry name" value="TarH"/>
    <property type="match status" value="1"/>
</dbReference>
<dbReference type="Pfam" id="PF00015">
    <property type="entry name" value="MCPsignal"/>
    <property type="match status" value="1"/>
</dbReference>
<feature type="transmembrane region" description="Helical" evidence="13">
    <location>
        <begin position="14"/>
        <end position="34"/>
    </location>
</feature>
<gene>
    <name evidence="16" type="ORF">COO20_01790</name>
</gene>
<feature type="region of interest" description="Disordered" evidence="12">
    <location>
        <begin position="336"/>
        <end position="366"/>
    </location>
</feature>
<evidence type="ECO:0000256" key="13">
    <source>
        <dbReference type="SAM" id="Phobius"/>
    </source>
</evidence>